<protein>
    <submittedName>
        <fullName evidence="1">Uncharacterized protein</fullName>
    </submittedName>
</protein>
<reference evidence="1 2" key="1">
    <citation type="submission" date="2014-04" db="EMBL/GenBank/DDBJ databases">
        <authorList>
            <consortium name="International Citrus Genome Consortium"/>
            <person name="Gmitter F."/>
            <person name="Chen C."/>
            <person name="Farmerie W."/>
            <person name="Harkins T."/>
            <person name="Desany B."/>
            <person name="Mohiuddin M."/>
            <person name="Kodira C."/>
            <person name="Borodovsky M."/>
            <person name="Lomsadze A."/>
            <person name="Burns P."/>
            <person name="Jenkins J."/>
            <person name="Prochnik S."/>
            <person name="Shu S."/>
            <person name="Chapman J."/>
            <person name="Pitluck S."/>
            <person name="Schmutz J."/>
            <person name="Rokhsar D."/>
        </authorList>
    </citation>
    <scope>NUCLEOTIDE SEQUENCE</scope>
</reference>
<accession>A0A067EW38</accession>
<sequence length="91" mass="10268">MATNRAAEMMLQCVFNGNLSLHDMHKERRPYHRDCDCALHKLKGTVCSDAYCSQKRNVSFPNNKKKQSWSDCSLSMSAVSSKFSFSIPSSS</sequence>
<dbReference type="PANTHER" id="PTHR35121">
    <property type="entry name" value="HOMEODOMAIN PROTEIN 8, PUTATIVE-RELATED"/>
    <property type="match status" value="1"/>
</dbReference>
<gene>
    <name evidence="1" type="ORF">CISIN_1g036975mg</name>
</gene>
<evidence type="ECO:0000313" key="2">
    <source>
        <dbReference type="Proteomes" id="UP000027120"/>
    </source>
</evidence>
<dbReference type="PANTHER" id="PTHR35121:SF4">
    <property type="entry name" value="SWIM-TYPE DOMAIN-CONTAINING PROTEIN"/>
    <property type="match status" value="1"/>
</dbReference>
<dbReference type="AlphaFoldDB" id="A0A067EW38"/>
<dbReference type="EMBL" id="KK784940">
    <property type="protein sequence ID" value="KDO59349.1"/>
    <property type="molecule type" value="Genomic_DNA"/>
</dbReference>
<dbReference type="Proteomes" id="UP000027120">
    <property type="component" value="Unassembled WGS sequence"/>
</dbReference>
<keyword evidence="2" id="KW-1185">Reference proteome</keyword>
<evidence type="ECO:0000313" key="1">
    <source>
        <dbReference type="EMBL" id="KDO59349.1"/>
    </source>
</evidence>
<organism evidence="1 2">
    <name type="scientific">Citrus sinensis</name>
    <name type="common">Sweet orange</name>
    <name type="synonym">Citrus aurantium var. sinensis</name>
    <dbReference type="NCBI Taxonomy" id="2711"/>
    <lineage>
        <taxon>Eukaryota</taxon>
        <taxon>Viridiplantae</taxon>
        <taxon>Streptophyta</taxon>
        <taxon>Embryophyta</taxon>
        <taxon>Tracheophyta</taxon>
        <taxon>Spermatophyta</taxon>
        <taxon>Magnoliopsida</taxon>
        <taxon>eudicotyledons</taxon>
        <taxon>Gunneridae</taxon>
        <taxon>Pentapetalae</taxon>
        <taxon>rosids</taxon>
        <taxon>malvids</taxon>
        <taxon>Sapindales</taxon>
        <taxon>Rutaceae</taxon>
        <taxon>Aurantioideae</taxon>
        <taxon>Citrus</taxon>
    </lineage>
</organism>
<name>A0A067EW38_CITSI</name>
<proteinExistence type="predicted"/>